<dbReference type="AlphaFoldDB" id="A0A136Q3F1"/>
<evidence type="ECO:0000259" key="7">
    <source>
        <dbReference type="Pfam" id="PF00370"/>
    </source>
</evidence>
<evidence type="ECO:0000256" key="5">
    <source>
        <dbReference type="ARBA" id="ARBA00022840"/>
    </source>
</evidence>
<protein>
    <submittedName>
        <fullName evidence="9">Carbohydrate kinase, FGGY family protein</fullName>
    </submittedName>
</protein>
<dbReference type="GO" id="GO:0005524">
    <property type="term" value="F:ATP binding"/>
    <property type="evidence" value="ECO:0007669"/>
    <property type="project" value="UniProtKB-KW"/>
</dbReference>
<gene>
    <name evidence="9" type="ORF">HMPREF3293_02447</name>
</gene>
<keyword evidence="3" id="KW-0547">Nucleotide-binding</keyword>
<feature type="domain" description="Carbohydrate kinase FGGY N-terminal" evidence="7">
    <location>
        <begin position="7"/>
        <end position="248"/>
    </location>
</feature>
<dbReference type="GO" id="GO:0008993">
    <property type="term" value="F:rhamnulokinase activity"/>
    <property type="evidence" value="ECO:0007669"/>
    <property type="project" value="InterPro"/>
</dbReference>
<dbReference type="SUPFAM" id="SSF53067">
    <property type="entry name" value="Actin-like ATPase domain"/>
    <property type="match status" value="2"/>
</dbReference>
<dbReference type="GO" id="GO:0019301">
    <property type="term" value="P:rhamnose catabolic process"/>
    <property type="evidence" value="ECO:0007669"/>
    <property type="project" value="InterPro"/>
</dbReference>
<dbReference type="CDD" id="cd07771">
    <property type="entry name" value="ASKHA_NBD_FGGY_RhaB-like"/>
    <property type="match status" value="1"/>
</dbReference>
<dbReference type="Pfam" id="PF02782">
    <property type="entry name" value="FGGY_C"/>
    <property type="match status" value="1"/>
</dbReference>
<reference evidence="9 10" key="1">
    <citation type="submission" date="2016-02" db="EMBL/GenBank/DDBJ databases">
        <authorList>
            <person name="Wen L."/>
            <person name="He K."/>
            <person name="Yang H."/>
        </authorList>
    </citation>
    <scope>NUCLEOTIDE SEQUENCE [LARGE SCALE GENOMIC DNA]</scope>
    <source>
        <strain evidence="9 10">DSM 22607</strain>
    </source>
</reference>
<dbReference type="PANTHER" id="PTHR43095">
    <property type="entry name" value="SUGAR KINASE"/>
    <property type="match status" value="1"/>
</dbReference>
<feature type="domain" description="Carbohydrate kinase FGGY C-terminal" evidence="8">
    <location>
        <begin position="261"/>
        <end position="447"/>
    </location>
</feature>
<keyword evidence="2" id="KW-0808">Transferase</keyword>
<organism evidence="9 10">
    <name type="scientific">Christensenella minuta</name>
    <dbReference type="NCBI Taxonomy" id="626937"/>
    <lineage>
        <taxon>Bacteria</taxon>
        <taxon>Bacillati</taxon>
        <taxon>Bacillota</taxon>
        <taxon>Clostridia</taxon>
        <taxon>Christensenellales</taxon>
        <taxon>Christensenellaceae</taxon>
        <taxon>Christensenella</taxon>
    </lineage>
</organism>
<evidence type="ECO:0000313" key="9">
    <source>
        <dbReference type="EMBL" id="KXK65189.1"/>
    </source>
</evidence>
<dbReference type="InterPro" id="IPR018484">
    <property type="entry name" value="FGGY_N"/>
</dbReference>
<comment type="similarity">
    <text evidence="1">Belongs to the FGGY kinase family.</text>
</comment>
<dbReference type="EMBL" id="LSZW01000063">
    <property type="protein sequence ID" value="KXK65189.1"/>
    <property type="molecule type" value="Genomic_DNA"/>
</dbReference>
<evidence type="ECO:0000256" key="2">
    <source>
        <dbReference type="ARBA" id="ARBA00022679"/>
    </source>
</evidence>
<dbReference type="InterPro" id="IPR018485">
    <property type="entry name" value="FGGY_C"/>
</dbReference>
<dbReference type="PATRIC" id="fig|626937.4.peg.2404"/>
<dbReference type="OrthoDB" id="9761504at2"/>
<sequence length="495" mass="55663">MKKEGLALAVDLGASGGKLFVGELKDGKAEIHPVHKFKNKIVLAQGRAYWDFLRIFDEIKMGYALAQREFSGQITSIAIDSWCNDYALISEHGTMIGTPRNYRDSRTFGWIERSFEMMPQYEVYKRTGQQFQRFETSYHLLAEKEQDPDILGIAKELIFIPDYLSHLLGAKKYSEYTIASVSNLYNLVENKWDEDILKAYGLPREIFMPIVYAGDKVGEIAKDVTDELQVPSAEIYAVGSHDTASAVVAAPAEDDEEFIFISSGTWSLVGAELRNNIMTEESMKLGFGNEGGVMRRNRYICNVMGLWIIQECVRMWNLQGKDYDFAGLAEEASKVTTCDTVFIDPDDSRLFEPANMPEVVAQMAREHGYAPQNDFEIVRIVTQSLACKYRYVIDNIEYLTGKKFPCLHIIGGGSQNTFLDQLTANYLHKPVKAGPADATGIGNILTQWIGRGILKGLKEARQVCAASCGIKTYQPSSDETFEKNYHKFLHDIGKA</sequence>
<dbReference type="RefSeq" id="WP_066519131.1">
    <property type="nucleotide sequence ID" value="NZ_CABMOF010000001.1"/>
</dbReference>
<keyword evidence="5" id="KW-0067">ATP-binding</keyword>
<dbReference type="InterPro" id="IPR043129">
    <property type="entry name" value="ATPase_NBD"/>
</dbReference>
<dbReference type="KEGG" id="cmiu:B1H56_03115"/>
<accession>A0A136Q3F1</accession>
<dbReference type="Gene3D" id="3.30.420.40">
    <property type="match status" value="2"/>
</dbReference>
<name>A0A136Q3F1_9FIRM</name>
<keyword evidence="10" id="KW-1185">Reference proteome</keyword>
<evidence type="ECO:0000256" key="4">
    <source>
        <dbReference type="ARBA" id="ARBA00022777"/>
    </source>
</evidence>
<dbReference type="InterPro" id="IPR013449">
    <property type="entry name" value="Rhamnulokinase"/>
</dbReference>
<proteinExistence type="inferred from homology"/>
<evidence type="ECO:0000256" key="6">
    <source>
        <dbReference type="ARBA" id="ARBA00023308"/>
    </source>
</evidence>
<evidence type="ECO:0000256" key="3">
    <source>
        <dbReference type="ARBA" id="ARBA00022741"/>
    </source>
</evidence>
<evidence type="ECO:0000313" key="10">
    <source>
        <dbReference type="Proteomes" id="UP000070366"/>
    </source>
</evidence>
<comment type="caution">
    <text evidence="9">The sequence shown here is derived from an EMBL/GenBank/DDBJ whole genome shotgun (WGS) entry which is preliminary data.</text>
</comment>
<evidence type="ECO:0000259" key="8">
    <source>
        <dbReference type="Pfam" id="PF02782"/>
    </source>
</evidence>
<dbReference type="PANTHER" id="PTHR43095:SF2">
    <property type="entry name" value="GLUCONOKINASE"/>
    <property type="match status" value="1"/>
</dbReference>
<keyword evidence="6" id="KW-0684">Rhamnose metabolism</keyword>
<dbReference type="Pfam" id="PF00370">
    <property type="entry name" value="FGGY_N"/>
    <property type="match status" value="1"/>
</dbReference>
<dbReference type="InterPro" id="IPR050406">
    <property type="entry name" value="FGGY_Carb_Kinase"/>
</dbReference>
<evidence type="ECO:0000256" key="1">
    <source>
        <dbReference type="ARBA" id="ARBA00009156"/>
    </source>
</evidence>
<dbReference type="STRING" id="626937.HMPREF3293_02447"/>
<keyword evidence="4 9" id="KW-0418">Kinase</keyword>
<dbReference type="Proteomes" id="UP000070366">
    <property type="component" value="Unassembled WGS sequence"/>
</dbReference>